<evidence type="ECO:0000313" key="2">
    <source>
        <dbReference type="EMBL" id="MCY6523171.1"/>
    </source>
</evidence>
<reference evidence="2" key="2">
    <citation type="submission" date="2022-12" db="EMBL/GenBank/DDBJ databases">
        <authorList>
            <person name="Kardos G."/>
            <person name="Sarkozi R."/>
            <person name="Laczko L."/>
            <person name="Marton S."/>
            <person name="Makrai L."/>
            <person name="Banyai K."/>
            <person name="Fodor L."/>
        </authorList>
    </citation>
    <scope>NUCLEOTIDE SEQUENCE</scope>
    <source>
        <strain evidence="2">84/14</strain>
    </source>
</reference>
<comment type="caution">
    <text evidence="2">The sequence shown here is derived from an EMBL/GenBank/DDBJ whole genome shotgun (WGS) entry which is preliminary data.</text>
</comment>
<dbReference type="AlphaFoldDB" id="A0A9Q4H7M2"/>
<accession>A0A9Q4H7M2</accession>
<dbReference type="EMBL" id="JAPQFC010000001">
    <property type="protein sequence ID" value="MCY6523171.1"/>
    <property type="molecule type" value="Genomic_DNA"/>
</dbReference>
<organism evidence="2 3">
    <name type="scientific">Actinobacillus pleuropneumoniae</name>
    <name type="common">Haemophilus pleuropneumoniae</name>
    <dbReference type="NCBI Taxonomy" id="715"/>
    <lineage>
        <taxon>Bacteria</taxon>
        <taxon>Pseudomonadati</taxon>
        <taxon>Pseudomonadota</taxon>
        <taxon>Gammaproteobacteria</taxon>
        <taxon>Pasteurellales</taxon>
        <taxon>Pasteurellaceae</taxon>
        <taxon>Actinobacillus</taxon>
    </lineage>
</organism>
<dbReference type="InterPro" id="IPR008713">
    <property type="entry name" value="Phage_lambda_NinG"/>
</dbReference>
<name>A0A9Q4H7M2_ACTPL</name>
<evidence type="ECO:0000313" key="3">
    <source>
        <dbReference type="Proteomes" id="UP001077788"/>
    </source>
</evidence>
<dbReference type="RefSeq" id="WP_237594147.1">
    <property type="nucleotide sequence ID" value="NZ_CP031861.1"/>
</dbReference>
<protein>
    <submittedName>
        <fullName evidence="2">Recombination protein NinG</fullName>
    </submittedName>
</protein>
<keyword evidence="1" id="KW-0175">Coiled coil</keyword>
<gene>
    <name evidence="2" type="ORF">OYG11_02745</name>
</gene>
<proteinExistence type="predicted"/>
<dbReference type="Pfam" id="PF05766">
    <property type="entry name" value="NinG"/>
    <property type="match status" value="1"/>
</dbReference>
<reference evidence="2" key="1">
    <citation type="journal article" date="2021" name="Vet Sci">
        <title>O-Serogroups and Pathovirotypes of Escherichia coli Isolated from Post-Weaning Piglets Showing Diarrhoea and/or Oedema in South Korea.</title>
        <authorList>
            <person name="Byun J.W."/>
            <person name="Moon B.Y."/>
            <person name="Do K.H."/>
            <person name="Lee K."/>
            <person name="Lee H.Y."/>
            <person name="Kim W.I."/>
            <person name="So B."/>
            <person name="Lee W.K."/>
        </authorList>
    </citation>
    <scope>NUCLEOTIDE SEQUENCE</scope>
    <source>
        <strain evidence="2">84/14</strain>
    </source>
</reference>
<evidence type="ECO:0000256" key="1">
    <source>
        <dbReference type="SAM" id="Coils"/>
    </source>
</evidence>
<sequence>MTVNKPPKQHKCKECGAYYIKSRSTQQACSIKCAMAIGKRKAEEKRKKQEKSDRLAERKRMKALKEKLKSRKEWMSDLQKIFNKFIRLRDKDLPCISCGRFHQGKYDAGHYKTVGGNPELRFNEDNCHAQCAPCNRHLHGNIVNYRVNLIAKIGLERVEFLERKDHPPLKLTIEQIKDLIKVYKAKCKELERVT</sequence>
<dbReference type="Proteomes" id="UP001077788">
    <property type="component" value="Unassembled WGS sequence"/>
</dbReference>
<feature type="coiled-coil region" evidence="1">
    <location>
        <begin position="39"/>
        <end position="67"/>
    </location>
</feature>